<sequence length="500" mass="53799">MALNLFVNIKLPSGKTYTQPTGLFINNEFVKSIKGYVIESINPATEEPICSVYGAEEEDVDLAVKAARAAFKGPNGWKKTSGADRADLLYKLSTLVNENRDVLASIEAMDSGKPKTQNSLGDIDEIISVLKYFSGHADGAQSGKTIETGPDKLAYTLHEPYGVCGQIIPWNYPLGMAGWKIGPALAAGNCIILKSAEQTPLSILYLAKLVKEAGFPPGVVNILSGLGKTAGAALAAHSDVDKIAFTGSTATGKIIMKLAANNLKAITLECGGKSPLFVFNDCDFEQSIKWAHFGIMCNMGQICSATSRIYVQEETYEKFIAAFKAECDNSSIMGDPFDDNVIHGPQVSKLQQQRILDYIKKGKAEGARLVCGGKAISPGYYVQPTIFADVTEDMTIMKEEIFGPVVCIAKFKDEEDCVNLGNDSEYGLAAAIFSSDIGRSHRLARDLDAGSVWINSDNDCDIRVPFGGYKVSGIGRELGDYGMGIYTQAKAVHVNLGCKL</sequence>
<dbReference type="SUPFAM" id="SSF53720">
    <property type="entry name" value="ALDH-like"/>
    <property type="match status" value="1"/>
</dbReference>
<dbReference type="GO" id="GO:0006598">
    <property type="term" value="P:polyamine catabolic process"/>
    <property type="evidence" value="ECO:0007669"/>
    <property type="project" value="TreeGrafter"/>
</dbReference>
<evidence type="ECO:0000256" key="3">
    <source>
        <dbReference type="ARBA" id="ARBA00023027"/>
    </source>
</evidence>
<evidence type="ECO:0000313" key="7">
    <source>
        <dbReference type="EMBL" id="ODQ67255.1"/>
    </source>
</evidence>
<keyword evidence="8" id="KW-1185">Reference proteome</keyword>
<protein>
    <submittedName>
        <fullName evidence="7">Aldehyde dehydrogenase</fullName>
    </submittedName>
</protein>
<gene>
    <name evidence="7" type="ORF">NADFUDRAFT_49692</name>
</gene>
<feature type="active site" evidence="4">
    <location>
        <position position="269"/>
    </location>
</feature>
<dbReference type="PANTHER" id="PTHR43720:SF2">
    <property type="entry name" value="2-AMINOMUCONIC SEMIALDEHYDE DEHYDROGENASE"/>
    <property type="match status" value="1"/>
</dbReference>
<evidence type="ECO:0000256" key="4">
    <source>
        <dbReference type="PROSITE-ProRule" id="PRU10007"/>
    </source>
</evidence>
<dbReference type="FunFam" id="3.40.309.10:FF:000012">
    <property type="entry name" value="Betaine aldehyde dehydrogenase"/>
    <property type="match status" value="1"/>
</dbReference>
<dbReference type="Gene3D" id="3.40.309.10">
    <property type="entry name" value="Aldehyde Dehydrogenase, Chain A, domain 2"/>
    <property type="match status" value="1"/>
</dbReference>
<dbReference type="Proteomes" id="UP000095009">
    <property type="component" value="Unassembled WGS sequence"/>
</dbReference>
<feature type="domain" description="Aldehyde dehydrogenase" evidence="6">
    <location>
        <begin position="32"/>
        <end position="492"/>
    </location>
</feature>
<accession>A0A1E3PP89</accession>
<comment type="similarity">
    <text evidence="1 5">Belongs to the aldehyde dehydrogenase family.</text>
</comment>
<dbReference type="InterPro" id="IPR029510">
    <property type="entry name" value="Ald_DH_CS_GLU"/>
</dbReference>
<evidence type="ECO:0000256" key="2">
    <source>
        <dbReference type="ARBA" id="ARBA00023002"/>
    </source>
</evidence>
<dbReference type="PROSITE" id="PS00687">
    <property type="entry name" value="ALDEHYDE_DEHYDR_GLU"/>
    <property type="match status" value="1"/>
</dbReference>
<dbReference type="GO" id="GO:0004029">
    <property type="term" value="F:aldehyde dehydrogenase (NAD+) activity"/>
    <property type="evidence" value="ECO:0007669"/>
    <property type="project" value="TreeGrafter"/>
</dbReference>
<dbReference type="STRING" id="857566.A0A1E3PP89"/>
<dbReference type="Pfam" id="PF00171">
    <property type="entry name" value="Aldedh"/>
    <property type="match status" value="1"/>
</dbReference>
<evidence type="ECO:0000256" key="1">
    <source>
        <dbReference type="ARBA" id="ARBA00009986"/>
    </source>
</evidence>
<dbReference type="InterPro" id="IPR016162">
    <property type="entry name" value="Ald_DH_N"/>
</dbReference>
<keyword evidence="2 5" id="KW-0560">Oxidoreductase</keyword>
<evidence type="ECO:0000256" key="5">
    <source>
        <dbReference type="RuleBase" id="RU003345"/>
    </source>
</evidence>
<keyword evidence="3" id="KW-0520">NAD</keyword>
<proteinExistence type="inferred from homology"/>
<evidence type="ECO:0000313" key="8">
    <source>
        <dbReference type="Proteomes" id="UP000095009"/>
    </source>
</evidence>
<dbReference type="PANTHER" id="PTHR43720">
    <property type="entry name" value="2-AMINOMUCONIC SEMIALDEHYDE DEHYDROGENASE"/>
    <property type="match status" value="1"/>
</dbReference>
<name>A0A1E3PP89_9ASCO</name>
<dbReference type="InterPro" id="IPR016161">
    <property type="entry name" value="Ald_DH/histidinol_DH"/>
</dbReference>
<dbReference type="OrthoDB" id="310895at2759"/>
<reference evidence="7 8" key="1">
    <citation type="journal article" date="2016" name="Proc. Natl. Acad. Sci. U.S.A.">
        <title>Comparative genomics of biotechnologically important yeasts.</title>
        <authorList>
            <person name="Riley R."/>
            <person name="Haridas S."/>
            <person name="Wolfe K.H."/>
            <person name="Lopes M.R."/>
            <person name="Hittinger C.T."/>
            <person name="Goeker M."/>
            <person name="Salamov A.A."/>
            <person name="Wisecaver J.H."/>
            <person name="Long T.M."/>
            <person name="Calvey C.H."/>
            <person name="Aerts A.L."/>
            <person name="Barry K.W."/>
            <person name="Choi C."/>
            <person name="Clum A."/>
            <person name="Coughlan A.Y."/>
            <person name="Deshpande S."/>
            <person name="Douglass A.P."/>
            <person name="Hanson S.J."/>
            <person name="Klenk H.-P."/>
            <person name="LaButti K.M."/>
            <person name="Lapidus A."/>
            <person name="Lindquist E.A."/>
            <person name="Lipzen A.M."/>
            <person name="Meier-Kolthoff J.P."/>
            <person name="Ohm R.A."/>
            <person name="Otillar R.P."/>
            <person name="Pangilinan J.L."/>
            <person name="Peng Y."/>
            <person name="Rokas A."/>
            <person name="Rosa C.A."/>
            <person name="Scheuner C."/>
            <person name="Sibirny A.A."/>
            <person name="Slot J.C."/>
            <person name="Stielow J.B."/>
            <person name="Sun H."/>
            <person name="Kurtzman C.P."/>
            <person name="Blackwell M."/>
            <person name="Grigoriev I.V."/>
            <person name="Jeffries T.W."/>
        </authorList>
    </citation>
    <scope>NUCLEOTIDE SEQUENCE [LARGE SCALE GENOMIC DNA]</scope>
    <source>
        <strain evidence="7 8">DSM 6958</strain>
    </source>
</reference>
<evidence type="ECO:0000259" key="6">
    <source>
        <dbReference type="Pfam" id="PF00171"/>
    </source>
</evidence>
<dbReference type="InterPro" id="IPR016163">
    <property type="entry name" value="Ald_DH_C"/>
</dbReference>
<organism evidence="7 8">
    <name type="scientific">Nadsonia fulvescens var. elongata DSM 6958</name>
    <dbReference type="NCBI Taxonomy" id="857566"/>
    <lineage>
        <taxon>Eukaryota</taxon>
        <taxon>Fungi</taxon>
        <taxon>Dikarya</taxon>
        <taxon>Ascomycota</taxon>
        <taxon>Saccharomycotina</taxon>
        <taxon>Dipodascomycetes</taxon>
        <taxon>Dipodascales</taxon>
        <taxon>Dipodascales incertae sedis</taxon>
        <taxon>Nadsonia</taxon>
    </lineage>
</organism>
<dbReference type="FunFam" id="3.40.605.10:FF:000050">
    <property type="entry name" value="Aldehyde dehydrogenase, mitochondrial"/>
    <property type="match status" value="1"/>
</dbReference>
<dbReference type="EMBL" id="KV454407">
    <property type="protein sequence ID" value="ODQ67255.1"/>
    <property type="molecule type" value="Genomic_DNA"/>
</dbReference>
<dbReference type="AlphaFoldDB" id="A0A1E3PP89"/>
<dbReference type="InterPro" id="IPR015590">
    <property type="entry name" value="Aldehyde_DH_dom"/>
</dbReference>
<dbReference type="Gene3D" id="3.40.605.10">
    <property type="entry name" value="Aldehyde Dehydrogenase, Chain A, domain 1"/>
    <property type="match status" value="1"/>
</dbReference>